<keyword evidence="1" id="KW-0479">Metal-binding</keyword>
<dbReference type="InterPro" id="IPR036409">
    <property type="entry name" value="Aldolase_II/adducin_N_sf"/>
</dbReference>
<reference evidence="4 5" key="1">
    <citation type="journal article" date="2014" name="Genome Announc.">
        <title>Draft genome sequences of eight enterohepatic helicobacter species isolated from both laboratory and wild rodents.</title>
        <authorList>
            <person name="Sheh A."/>
            <person name="Shen Z."/>
            <person name="Fox J.G."/>
        </authorList>
    </citation>
    <scope>NUCLEOTIDE SEQUENCE [LARGE SCALE GENOMIC DNA]</scope>
    <source>
        <strain evidence="4 5">MIT 01-6451</strain>
    </source>
</reference>
<dbReference type="AlphaFoldDB" id="A0A4U8TLJ6"/>
<dbReference type="SUPFAM" id="SSF53639">
    <property type="entry name" value="AraD/HMP-PK domain-like"/>
    <property type="match status" value="1"/>
</dbReference>
<proteinExistence type="predicted"/>
<accession>A0A4U8TLJ6</accession>
<keyword evidence="2" id="KW-0456">Lyase</keyword>
<sequence>MNIHTSQVSDKLIADIASISLSMFRKDFFSIFHGSISARISKNRFLINKQYAVFDNLNTDSMITLYHKQDYRWNEASLHAPIHAAIYENSSEAKFIAFASPPYLVSYSLKYDILEPKDYFGYEFLSPHIDIFNPKDYETWADRADTDIPRYFKEHSHPFMLIKGYGTYVYARDLYTLGKIIALIENSCKIAHYNAELGEIFQTSPKYDI</sequence>
<keyword evidence="5" id="KW-1185">Reference proteome</keyword>
<dbReference type="Pfam" id="PF00596">
    <property type="entry name" value="Aldolase_II"/>
    <property type="match status" value="1"/>
</dbReference>
<dbReference type="SMART" id="SM01007">
    <property type="entry name" value="Aldolase_II"/>
    <property type="match status" value="1"/>
</dbReference>
<dbReference type="PANTHER" id="PTHR22789:SF0">
    <property type="entry name" value="3-OXO-TETRONATE 4-PHOSPHATE DECARBOXYLASE-RELATED"/>
    <property type="match status" value="1"/>
</dbReference>
<dbReference type="GeneID" id="82321734"/>
<dbReference type="GO" id="GO:0046872">
    <property type="term" value="F:metal ion binding"/>
    <property type="evidence" value="ECO:0007669"/>
    <property type="project" value="UniProtKB-KW"/>
</dbReference>
<dbReference type="GO" id="GO:0005829">
    <property type="term" value="C:cytosol"/>
    <property type="evidence" value="ECO:0007669"/>
    <property type="project" value="TreeGrafter"/>
</dbReference>
<dbReference type="NCBIfam" id="NF004492">
    <property type="entry name" value="PRK05834.1"/>
    <property type="match status" value="1"/>
</dbReference>
<gene>
    <name evidence="4" type="ORF">LS65_006545</name>
</gene>
<evidence type="ECO:0000256" key="2">
    <source>
        <dbReference type="ARBA" id="ARBA00023239"/>
    </source>
</evidence>
<dbReference type="Proteomes" id="UP000029707">
    <property type="component" value="Unassembled WGS sequence"/>
</dbReference>
<comment type="caution">
    <text evidence="4">The sequence shown here is derived from an EMBL/GenBank/DDBJ whole genome shotgun (WGS) entry which is preliminary data.</text>
</comment>
<dbReference type="GO" id="GO:0016832">
    <property type="term" value="F:aldehyde-lyase activity"/>
    <property type="evidence" value="ECO:0007669"/>
    <property type="project" value="TreeGrafter"/>
</dbReference>
<dbReference type="Gene3D" id="3.40.225.10">
    <property type="entry name" value="Class II aldolase/adducin N-terminal domain"/>
    <property type="match status" value="1"/>
</dbReference>
<evidence type="ECO:0000313" key="5">
    <source>
        <dbReference type="Proteomes" id="UP000029707"/>
    </source>
</evidence>
<evidence type="ECO:0000256" key="1">
    <source>
        <dbReference type="ARBA" id="ARBA00022723"/>
    </source>
</evidence>
<organism evidence="4 5">
    <name type="scientific">Helicobacter japonicus</name>
    <dbReference type="NCBI Taxonomy" id="425400"/>
    <lineage>
        <taxon>Bacteria</taxon>
        <taxon>Pseudomonadati</taxon>
        <taxon>Campylobacterota</taxon>
        <taxon>Epsilonproteobacteria</taxon>
        <taxon>Campylobacterales</taxon>
        <taxon>Helicobacteraceae</taxon>
        <taxon>Helicobacter</taxon>
    </lineage>
</organism>
<protein>
    <recommendedName>
        <fullName evidence="3">Class II aldolase/adducin N-terminal domain-containing protein</fullName>
    </recommendedName>
</protein>
<dbReference type="RefSeq" id="WP_034363315.1">
    <property type="nucleotide sequence ID" value="NZ_CAJUDB010000005.1"/>
</dbReference>
<dbReference type="EMBL" id="JRMQ02000008">
    <property type="protein sequence ID" value="TLE01287.1"/>
    <property type="molecule type" value="Genomic_DNA"/>
</dbReference>
<dbReference type="InterPro" id="IPR001303">
    <property type="entry name" value="Aldolase_II/adducin_N"/>
</dbReference>
<dbReference type="OrthoDB" id="5344510at2"/>
<name>A0A4U8TLJ6_9HELI</name>
<feature type="domain" description="Class II aldolase/adducin N-terminal" evidence="3">
    <location>
        <begin position="14"/>
        <end position="192"/>
    </location>
</feature>
<dbReference type="PANTHER" id="PTHR22789">
    <property type="entry name" value="FUCULOSE PHOSPHATE ALDOLASE"/>
    <property type="match status" value="1"/>
</dbReference>
<dbReference type="STRING" id="425400.LS65_06490"/>
<dbReference type="GO" id="GO:0019323">
    <property type="term" value="P:pentose catabolic process"/>
    <property type="evidence" value="ECO:0007669"/>
    <property type="project" value="TreeGrafter"/>
</dbReference>
<evidence type="ECO:0000259" key="3">
    <source>
        <dbReference type="SMART" id="SM01007"/>
    </source>
</evidence>
<dbReference type="InterPro" id="IPR050197">
    <property type="entry name" value="Aldolase_class_II_sugar_metab"/>
</dbReference>
<evidence type="ECO:0000313" key="4">
    <source>
        <dbReference type="EMBL" id="TLE01287.1"/>
    </source>
</evidence>